<accession>A0ACB5RXC6</accession>
<evidence type="ECO:0000313" key="1">
    <source>
        <dbReference type="EMBL" id="GME25172.1"/>
    </source>
</evidence>
<gene>
    <name evidence="1" type="primary">g12689</name>
    <name evidence="1" type="ORF">NpPPO83_00012689</name>
</gene>
<name>A0ACB5RXC6_9PEZI</name>
<dbReference type="EMBL" id="BSXG01000018">
    <property type="protein sequence ID" value="GME25172.1"/>
    <property type="molecule type" value="Genomic_DNA"/>
</dbReference>
<keyword evidence="2" id="KW-1185">Reference proteome</keyword>
<comment type="caution">
    <text evidence="1">The sequence shown here is derived from an EMBL/GenBank/DDBJ whole genome shotgun (WGS) entry which is preliminary data.</text>
</comment>
<organism evidence="1 2">
    <name type="scientific">Neofusicoccum parvum</name>
    <dbReference type="NCBI Taxonomy" id="310453"/>
    <lineage>
        <taxon>Eukaryota</taxon>
        <taxon>Fungi</taxon>
        <taxon>Dikarya</taxon>
        <taxon>Ascomycota</taxon>
        <taxon>Pezizomycotina</taxon>
        <taxon>Dothideomycetes</taxon>
        <taxon>Dothideomycetes incertae sedis</taxon>
        <taxon>Botryosphaeriales</taxon>
        <taxon>Botryosphaeriaceae</taxon>
        <taxon>Neofusicoccum</taxon>
    </lineage>
</organism>
<evidence type="ECO:0000313" key="2">
    <source>
        <dbReference type="Proteomes" id="UP001165186"/>
    </source>
</evidence>
<protein>
    <submittedName>
        <fullName evidence="1">Uncharacterized protein F5Z01DRAFT_102773</fullName>
    </submittedName>
</protein>
<dbReference type="Proteomes" id="UP001165186">
    <property type="component" value="Unassembled WGS sequence"/>
</dbReference>
<proteinExistence type="predicted"/>
<sequence>MNFKRFGYPFWKHCNFDHNQFGIYDPPQAIFKRHAQPSTPPNPIAPIPDQTASADPGNPEAAIRTNPLPPATKKPTTTSPTANPPPTALAAILAVGTQTVTAFRDGRVALAGRTTSVPASARVPVAGRTLQLAPSALLLLTAAADASPAAIPYSAVAVAVPAADETYTVAVGWGALATGVGGAGGGGGAADGEAWITVLAGAGGLGDGVAFVGRFEVDGGGEADSAGGIFRGEWECGGRYQCG</sequence>
<reference evidence="1" key="1">
    <citation type="submission" date="2024-09" db="EMBL/GenBank/DDBJ databases">
        <title>Draft Genome Sequences of Neofusicoccum parvum.</title>
        <authorList>
            <person name="Ashida A."/>
            <person name="Camagna M."/>
            <person name="Tanaka A."/>
            <person name="Takemoto D."/>
        </authorList>
    </citation>
    <scope>NUCLEOTIDE SEQUENCE</scope>
    <source>
        <strain evidence="1">PPO83</strain>
    </source>
</reference>